<feature type="domain" description="Kazal-like" evidence="6">
    <location>
        <begin position="11"/>
        <end position="53"/>
    </location>
</feature>
<reference evidence="7 8" key="1">
    <citation type="submission" date="2019-07" db="EMBL/GenBank/DDBJ databases">
        <title>Genomics analysis of Aphanomyces spp. identifies a new class of oomycete effector associated with host adaptation.</title>
        <authorList>
            <person name="Gaulin E."/>
        </authorList>
    </citation>
    <scope>NUCLEOTIDE SEQUENCE [LARGE SCALE GENOMIC DNA]</scope>
    <source>
        <strain evidence="7 8">ATCC 201684</strain>
    </source>
</reference>
<dbReference type="PROSITE" id="PS51465">
    <property type="entry name" value="KAZAL_2"/>
    <property type="match status" value="3"/>
</dbReference>
<evidence type="ECO:0000256" key="5">
    <source>
        <dbReference type="SAM" id="SignalP"/>
    </source>
</evidence>
<dbReference type="SMART" id="SM00280">
    <property type="entry name" value="KAZAL"/>
    <property type="match status" value="3"/>
</dbReference>
<dbReference type="InterPro" id="IPR002350">
    <property type="entry name" value="Kazal_dom"/>
</dbReference>
<dbReference type="PANTHER" id="PTHR10913:SF45">
    <property type="entry name" value="FOLLISTATIN, ISOFORM A-RELATED"/>
    <property type="match status" value="1"/>
</dbReference>
<dbReference type="Pfam" id="PF00050">
    <property type="entry name" value="Kazal_1"/>
    <property type="match status" value="1"/>
</dbReference>
<feature type="domain" description="Kazal-like" evidence="6">
    <location>
        <begin position="55"/>
        <end position="110"/>
    </location>
</feature>
<dbReference type="Gene3D" id="3.30.60.30">
    <property type="match status" value="3"/>
</dbReference>
<feature type="signal peptide" evidence="5">
    <location>
        <begin position="1"/>
        <end position="15"/>
    </location>
</feature>
<evidence type="ECO:0000259" key="6">
    <source>
        <dbReference type="PROSITE" id="PS51465"/>
    </source>
</evidence>
<keyword evidence="3" id="KW-1015">Disulfide bond</keyword>
<dbReference type="PANTHER" id="PTHR10913">
    <property type="entry name" value="FOLLISTATIN-RELATED"/>
    <property type="match status" value="1"/>
</dbReference>
<dbReference type="GO" id="GO:0005576">
    <property type="term" value="C:extracellular region"/>
    <property type="evidence" value="ECO:0007669"/>
    <property type="project" value="TreeGrafter"/>
</dbReference>
<dbReference type="SUPFAM" id="SSF100895">
    <property type="entry name" value="Kazal-type serine protease inhibitors"/>
    <property type="match status" value="3"/>
</dbReference>
<dbReference type="Pfam" id="PF07648">
    <property type="entry name" value="Kazal_2"/>
    <property type="match status" value="2"/>
</dbReference>
<accession>A0A6G0X6D4</accession>
<dbReference type="CDD" id="cd00104">
    <property type="entry name" value="KAZAL_FS"/>
    <property type="match status" value="3"/>
</dbReference>
<organism evidence="7 8">
    <name type="scientific">Aphanomyces euteiches</name>
    <dbReference type="NCBI Taxonomy" id="100861"/>
    <lineage>
        <taxon>Eukaryota</taxon>
        <taxon>Sar</taxon>
        <taxon>Stramenopiles</taxon>
        <taxon>Oomycota</taxon>
        <taxon>Saprolegniomycetes</taxon>
        <taxon>Saprolegniales</taxon>
        <taxon>Verrucalvaceae</taxon>
        <taxon>Aphanomyces</taxon>
    </lineage>
</organism>
<keyword evidence="8" id="KW-1185">Reference proteome</keyword>
<evidence type="ECO:0000256" key="4">
    <source>
        <dbReference type="SAM" id="MobiDB-lite"/>
    </source>
</evidence>
<protein>
    <recommendedName>
        <fullName evidence="6">Kazal-like domain-containing protein</fullName>
    </recommendedName>
</protein>
<dbReference type="InterPro" id="IPR036058">
    <property type="entry name" value="Kazal_dom_sf"/>
</dbReference>
<comment type="caution">
    <text evidence="7">The sequence shown here is derived from an EMBL/GenBank/DDBJ whole genome shotgun (WGS) entry which is preliminary data.</text>
</comment>
<feature type="compositionally biased region" description="Low complexity" evidence="4">
    <location>
        <begin position="164"/>
        <end position="192"/>
    </location>
</feature>
<feature type="domain" description="Kazal-like" evidence="6">
    <location>
        <begin position="111"/>
        <end position="162"/>
    </location>
</feature>
<evidence type="ECO:0000256" key="3">
    <source>
        <dbReference type="ARBA" id="ARBA00023157"/>
    </source>
</evidence>
<dbReference type="EMBL" id="VJMJ01000098">
    <property type="protein sequence ID" value="KAF0735428.1"/>
    <property type="molecule type" value="Genomic_DNA"/>
</dbReference>
<feature type="chain" id="PRO_5026169958" description="Kazal-like domain-containing protein" evidence="5">
    <location>
        <begin position="16"/>
        <end position="223"/>
    </location>
</feature>
<evidence type="ECO:0000313" key="7">
    <source>
        <dbReference type="EMBL" id="KAF0735428.1"/>
    </source>
</evidence>
<gene>
    <name evidence="7" type="ORF">Ae201684_008117</name>
</gene>
<dbReference type="AlphaFoldDB" id="A0A6G0X6D4"/>
<keyword evidence="2" id="KW-0722">Serine protease inhibitor</keyword>
<keyword evidence="1" id="KW-0646">Protease inhibitor</keyword>
<feature type="region of interest" description="Disordered" evidence="4">
    <location>
        <begin position="159"/>
        <end position="192"/>
    </location>
</feature>
<proteinExistence type="predicted"/>
<dbReference type="VEuPathDB" id="FungiDB:AeMF1_016243"/>
<sequence length="223" mass="23032">MQLKHLFLVAGVAAAQCELGCTDIVDYVCASDGLTYNNSCLAKVAACSQKKNITVVSKGECKTCGQAACTKIYNPVCGSDGTTFDNECLLKIASCTNTSIKLASNGTCQESTSKSNCKTQCIDLYKPVCASNGQTYSNDCYLKNAACDDSTITKVSDGECTGESNSTTTTKAPSTTVENSVSSTTESPKTTVAPTTTAAKSASATVIASVATTIFVALFSLLA</sequence>
<name>A0A6G0X6D4_9STRA</name>
<keyword evidence="5" id="KW-0732">Signal</keyword>
<dbReference type="InterPro" id="IPR050653">
    <property type="entry name" value="Prot_Inhib_GrowthFact_Antg"/>
</dbReference>
<evidence type="ECO:0000256" key="1">
    <source>
        <dbReference type="ARBA" id="ARBA00022690"/>
    </source>
</evidence>
<dbReference type="Proteomes" id="UP000481153">
    <property type="component" value="Unassembled WGS sequence"/>
</dbReference>
<evidence type="ECO:0000256" key="2">
    <source>
        <dbReference type="ARBA" id="ARBA00022900"/>
    </source>
</evidence>
<evidence type="ECO:0000313" key="8">
    <source>
        <dbReference type="Proteomes" id="UP000481153"/>
    </source>
</evidence>